<evidence type="ECO:0000313" key="2">
    <source>
        <dbReference type="EMBL" id="KAL1633069.1"/>
    </source>
</evidence>
<dbReference type="Proteomes" id="UP001521116">
    <property type="component" value="Unassembled WGS sequence"/>
</dbReference>
<accession>A0ABR3T0H9</accession>
<sequence length="485" mass="54567">MPRHSPREPGNPDGDAVVRSDSTAPRSSSSRLLFVEVRGPRGKRRQGLQYDRSTRELKSHVMRVSSADKRKRQAGGGSVEDGDARAERASLAVTPASGLPAEVSPQHVDPFDVLPVKVTPELHTAMRYYFEHYPGPTPLTDDSLVCSTNAYAREKMQWTRVQFSFVQDQVGVYHMLLFIWRIMKNMSKDMDFQALTVWAEVLELTRREMPIGKTGLDIPESYVALLGGLAVAETWMGNFHNSKQHRDAMLGLVGARGGFGTFSPLAQRAIKWCEFYACAALALHPGLPRLRLSIILFQLHAVTLGQLTSPHSPLATVMDDLEHRILDEMAARRERAAALPPSMDPMDAVYGALLQTTQICVFRTMTFARKEMPLYALFVATLIHTLQVPRVVDAWRMVASTESLLWVLFLGWAAASQLRGDDASAIEGAKWLIRHCFHVFEILGLREEEDLVEVLLEFPWDELSYRGRCKALWSIFVHRDELNIT</sequence>
<feature type="region of interest" description="Disordered" evidence="1">
    <location>
        <begin position="1"/>
        <end position="85"/>
    </location>
</feature>
<comment type="caution">
    <text evidence="2">The sequence shown here is derived from an EMBL/GenBank/DDBJ whole genome shotgun (WGS) entry which is preliminary data.</text>
</comment>
<keyword evidence="3" id="KW-1185">Reference proteome</keyword>
<protein>
    <submittedName>
        <fullName evidence="2">Uncharacterized protein</fullName>
    </submittedName>
</protein>
<gene>
    <name evidence="2" type="ORF">SLS56_003140</name>
</gene>
<evidence type="ECO:0000256" key="1">
    <source>
        <dbReference type="SAM" id="MobiDB-lite"/>
    </source>
</evidence>
<evidence type="ECO:0000313" key="3">
    <source>
        <dbReference type="Proteomes" id="UP001521116"/>
    </source>
</evidence>
<feature type="compositionally biased region" description="Low complexity" evidence="1">
    <location>
        <begin position="19"/>
        <end position="31"/>
    </location>
</feature>
<organism evidence="2 3">
    <name type="scientific">Neofusicoccum ribis</name>
    <dbReference type="NCBI Taxonomy" id="45134"/>
    <lineage>
        <taxon>Eukaryota</taxon>
        <taxon>Fungi</taxon>
        <taxon>Dikarya</taxon>
        <taxon>Ascomycota</taxon>
        <taxon>Pezizomycotina</taxon>
        <taxon>Dothideomycetes</taxon>
        <taxon>Dothideomycetes incertae sedis</taxon>
        <taxon>Botryosphaeriales</taxon>
        <taxon>Botryosphaeriaceae</taxon>
        <taxon>Neofusicoccum</taxon>
    </lineage>
</organism>
<dbReference type="EMBL" id="JAJVDC020000024">
    <property type="protein sequence ID" value="KAL1633069.1"/>
    <property type="molecule type" value="Genomic_DNA"/>
</dbReference>
<reference evidence="2 3" key="1">
    <citation type="submission" date="2024-02" db="EMBL/GenBank/DDBJ databases">
        <title>De novo assembly and annotation of 12 fungi associated with fruit tree decline syndrome in Ontario, Canada.</title>
        <authorList>
            <person name="Sulman M."/>
            <person name="Ellouze W."/>
            <person name="Ilyukhin E."/>
        </authorList>
    </citation>
    <scope>NUCLEOTIDE SEQUENCE [LARGE SCALE GENOMIC DNA]</scope>
    <source>
        <strain evidence="2 3">M1-105</strain>
    </source>
</reference>
<name>A0ABR3T0H9_9PEZI</name>
<proteinExistence type="predicted"/>